<evidence type="ECO:0000259" key="6">
    <source>
        <dbReference type="PROSITE" id="PS51123"/>
    </source>
</evidence>
<dbReference type="GO" id="GO:0009279">
    <property type="term" value="C:cell outer membrane"/>
    <property type="evidence" value="ECO:0007669"/>
    <property type="project" value="UniProtKB-SubCell"/>
</dbReference>
<evidence type="ECO:0000256" key="3">
    <source>
        <dbReference type="PROSITE-ProRule" id="PRU00473"/>
    </source>
</evidence>
<dbReference type="RefSeq" id="WP_353064474.1">
    <property type="nucleotide sequence ID" value="NZ_CP132942.1"/>
</dbReference>
<accession>A0AAU7ZRS2</accession>
<dbReference type="InterPro" id="IPR006664">
    <property type="entry name" value="OMP_bac"/>
</dbReference>
<dbReference type="CDD" id="cd07185">
    <property type="entry name" value="OmpA_C-like"/>
    <property type="match status" value="1"/>
</dbReference>
<reference evidence="7" key="2">
    <citation type="journal article" date="2024" name="Environ. Microbiol.">
        <title>Genome analysis and description of Tunturibacter gen. nov. expands the diversity of Terriglobia in tundra soils.</title>
        <authorList>
            <person name="Messyasz A."/>
            <person name="Mannisto M.K."/>
            <person name="Kerkhof L.J."/>
            <person name="Haggblom M.M."/>
        </authorList>
    </citation>
    <scope>NUCLEOTIDE SEQUENCE</scope>
    <source>
        <strain evidence="7">X5P6</strain>
    </source>
</reference>
<evidence type="ECO:0000256" key="4">
    <source>
        <dbReference type="SAM" id="Coils"/>
    </source>
</evidence>
<keyword evidence="2 3" id="KW-0472">Membrane</keyword>
<dbReference type="Gene3D" id="3.30.1330.60">
    <property type="entry name" value="OmpA-like domain"/>
    <property type="match status" value="1"/>
</dbReference>
<organism evidence="7">
    <name type="scientific">Tunturiibacter psychrotolerans</name>
    <dbReference type="NCBI Taxonomy" id="3069686"/>
    <lineage>
        <taxon>Bacteria</taxon>
        <taxon>Pseudomonadati</taxon>
        <taxon>Acidobacteriota</taxon>
        <taxon>Terriglobia</taxon>
        <taxon>Terriglobales</taxon>
        <taxon>Acidobacteriaceae</taxon>
        <taxon>Tunturiibacter</taxon>
    </lineage>
</organism>
<dbReference type="KEGG" id="tpsc:RBB77_01770"/>
<gene>
    <name evidence="7" type="ORF">RBB77_01770</name>
</gene>
<evidence type="ECO:0000313" key="7">
    <source>
        <dbReference type="EMBL" id="XCB33635.1"/>
    </source>
</evidence>
<evidence type="ECO:0000256" key="2">
    <source>
        <dbReference type="ARBA" id="ARBA00023136"/>
    </source>
</evidence>
<protein>
    <submittedName>
        <fullName evidence="7">OmpA family protein</fullName>
    </submittedName>
</protein>
<keyword evidence="4" id="KW-0175">Coiled coil</keyword>
<dbReference type="PANTHER" id="PTHR30329">
    <property type="entry name" value="STATOR ELEMENT OF FLAGELLAR MOTOR COMPLEX"/>
    <property type="match status" value="1"/>
</dbReference>
<dbReference type="Pfam" id="PF00691">
    <property type="entry name" value="OmpA"/>
    <property type="match status" value="1"/>
</dbReference>
<dbReference type="SUPFAM" id="SSF103088">
    <property type="entry name" value="OmpA-like"/>
    <property type="match status" value="1"/>
</dbReference>
<evidence type="ECO:0000256" key="1">
    <source>
        <dbReference type="ARBA" id="ARBA00004442"/>
    </source>
</evidence>
<reference evidence="7" key="1">
    <citation type="submission" date="2023-08" db="EMBL/GenBank/DDBJ databases">
        <authorList>
            <person name="Messyasz A."/>
            <person name="Mannisto M.K."/>
            <person name="Kerkhof L.J."/>
            <person name="Haggblom M."/>
        </authorList>
    </citation>
    <scope>NUCLEOTIDE SEQUENCE</scope>
    <source>
        <strain evidence="7">X5P6</strain>
    </source>
</reference>
<feature type="compositionally biased region" description="Basic and acidic residues" evidence="5">
    <location>
        <begin position="281"/>
        <end position="293"/>
    </location>
</feature>
<evidence type="ECO:0000256" key="5">
    <source>
        <dbReference type="SAM" id="MobiDB-lite"/>
    </source>
</evidence>
<feature type="region of interest" description="Disordered" evidence="5">
    <location>
        <begin position="274"/>
        <end position="293"/>
    </location>
</feature>
<dbReference type="InterPro" id="IPR006665">
    <property type="entry name" value="OmpA-like"/>
</dbReference>
<feature type="coiled-coil region" evidence="4">
    <location>
        <begin position="139"/>
        <end position="173"/>
    </location>
</feature>
<dbReference type="InterPro" id="IPR036737">
    <property type="entry name" value="OmpA-like_sf"/>
</dbReference>
<dbReference type="PANTHER" id="PTHR30329:SF20">
    <property type="entry name" value="EXPORTED PROTEIN"/>
    <property type="match status" value="1"/>
</dbReference>
<dbReference type="PROSITE" id="PS51123">
    <property type="entry name" value="OMPA_2"/>
    <property type="match status" value="1"/>
</dbReference>
<proteinExistence type="predicted"/>
<dbReference type="PRINTS" id="PR01021">
    <property type="entry name" value="OMPADOMAIN"/>
</dbReference>
<dbReference type="InterPro" id="IPR050330">
    <property type="entry name" value="Bact_OuterMem_StrucFunc"/>
</dbReference>
<sequence>MKKLHAIRYVGLVAILVATLTLTIQVAQGQSTQIQGVINGRSGATMTVQSVGSPNTVVLLTDSTSVGEVEGVFKARTKQMPMTALIPGLPVQIKGTLNDQNQLVADTIKFKGSDLKAAMDAQAGLQPTEQKVAANAAQIQQSQQEIAAQQAALQQQQAQLTEEQQKVAANKAAIAAANKRFGELGEYNILGEATVLFGNGKITVEPQYKEQLLKLAQQAKGITAYILQVQGYASAVGSAALNQRLSSERAEAVTAVLVQQGQIPLTNMLAPGAMGTSSQVDSDKTSEGQAENRRVVVRILQNKGVSGTY</sequence>
<comment type="subcellular location">
    <subcellularLocation>
        <location evidence="1">Cell outer membrane</location>
    </subcellularLocation>
</comment>
<dbReference type="EMBL" id="CP132942">
    <property type="protein sequence ID" value="XCB33635.1"/>
    <property type="molecule type" value="Genomic_DNA"/>
</dbReference>
<name>A0AAU7ZRS2_9BACT</name>
<feature type="domain" description="OmpA-like" evidence="6">
    <location>
        <begin position="184"/>
        <end position="303"/>
    </location>
</feature>
<dbReference type="AlphaFoldDB" id="A0AAU7ZRS2"/>